<dbReference type="InterPro" id="IPR052828">
    <property type="entry name" value="NELF-A_domain"/>
</dbReference>
<dbReference type="GO" id="GO:0032021">
    <property type="term" value="C:NELF complex"/>
    <property type="evidence" value="ECO:0007669"/>
    <property type="project" value="TreeGrafter"/>
</dbReference>
<dbReference type="PROSITE" id="PS51838">
    <property type="entry name" value="HDAG"/>
    <property type="match status" value="1"/>
</dbReference>
<evidence type="ECO:0000256" key="1">
    <source>
        <dbReference type="SAM" id="MobiDB-lite"/>
    </source>
</evidence>
<dbReference type="OrthoDB" id="2135488at2759"/>
<comment type="caution">
    <text evidence="3">The sequence shown here is derived from an EMBL/GenBank/DDBJ whole genome shotgun (WGS) entry which is preliminary data.</text>
</comment>
<proteinExistence type="predicted"/>
<feature type="region of interest" description="Disordered" evidence="1">
    <location>
        <begin position="330"/>
        <end position="440"/>
    </location>
</feature>
<dbReference type="PANTHER" id="PTHR13328:SF4">
    <property type="entry name" value="NEGATIVE ELONGATION FACTOR A"/>
    <property type="match status" value="1"/>
</dbReference>
<sequence length="539" mass="58339">MASMRDSDTGLWLHNKLGSTDELWAPSSIASLLTVSVIDNIRLCFSSLSPPVKLKLLLGMLHLPRRTVDEMKEALSEIIQLATLDSEPWVLMVADILKSFPETGSLNLDLEEQNPNVQDILGELREKVSECEASAMLPLECQYLNKNALTTLVGPLTPPVKHFQLKRKPKSATLRAELLQKSTETAQQLKKTAGVPFHAKGRGLVKKIDTTTPLKGIPKAPFRSPTTPSMFSPPSNRTPIAPARTPMRKERGVKLLDISELDMVGGGREAKRRRKTLETEAGEKAAKEEAVVENATPDYAAGLVSTQKLGSLNSESALPSTSYLPATPSMVPSSSYIPSSETQPANAGGSGREALQPSRQPEETAAPSATLPGQFKQRPPMYNSSSTSPTAPTSPTTPTSTPTNNAPPTAATATQQETPTQPPTSQPTPTPVAQQPAPKKNLSLTREQMYAAQEMFKTANKVTRPEKALILGFMAGSRENPCPEQGDIIQIKLSEHTEVLPKADGTGSTTMLVDTVFEMNYSTGQWTRLKKYKPITNVS</sequence>
<feature type="compositionally biased region" description="Low complexity" evidence="1">
    <location>
        <begin position="330"/>
        <end position="344"/>
    </location>
</feature>
<name>A0A8T2P3B6_9TELE</name>
<dbReference type="EMBL" id="JAFBMS010000017">
    <property type="protein sequence ID" value="KAG9345821.1"/>
    <property type="molecule type" value="Genomic_DNA"/>
</dbReference>
<dbReference type="Pfam" id="PF23553">
    <property type="entry name" value="NELF-A_N"/>
    <property type="match status" value="1"/>
</dbReference>
<feature type="compositionally biased region" description="Basic and acidic residues" evidence="1">
    <location>
        <begin position="276"/>
        <end position="290"/>
    </location>
</feature>
<gene>
    <name evidence="3" type="ORF">JZ751_008975</name>
</gene>
<feature type="region of interest" description="Disordered" evidence="1">
    <location>
        <begin position="212"/>
        <end position="243"/>
    </location>
</feature>
<protein>
    <recommendedName>
        <fullName evidence="2">HDAg domain-containing protein</fullName>
    </recommendedName>
</protein>
<feature type="domain" description="HDAg" evidence="2">
    <location>
        <begin position="89"/>
        <end position="256"/>
    </location>
</feature>
<feature type="compositionally biased region" description="Pro residues" evidence="1">
    <location>
        <begin position="420"/>
        <end position="430"/>
    </location>
</feature>
<reference evidence="3" key="1">
    <citation type="thesis" date="2021" institute="BYU ScholarsArchive" country="Provo, UT, USA">
        <title>Applications of and Algorithms for Genome Assembly and Genomic Analyses with an Emphasis on Marine Teleosts.</title>
        <authorList>
            <person name="Pickett B.D."/>
        </authorList>
    </citation>
    <scope>NUCLEOTIDE SEQUENCE</scope>
    <source>
        <strain evidence="3">HI-2016</strain>
    </source>
</reference>
<organism evidence="3 4">
    <name type="scientific">Albula glossodonta</name>
    <name type="common">roundjaw bonefish</name>
    <dbReference type="NCBI Taxonomy" id="121402"/>
    <lineage>
        <taxon>Eukaryota</taxon>
        <taxon>Metazoa</taxon>
        <taxon>Chordata</taxon>
        <taxon>Craniata</taxon>
        <taxon>Vertebrata</taxon>
        <taxon>Euteleostomi</taxon>
        <taxon>Actinopterygii</taxon>
        <taxon>Neopterygii</taxon>
        <taxon>Teleostei</taxon>
        <taxon>Albuliformes</taxon>
        <taxon>Albulidae</taxon>
        <taxon>Albula</taxon>
    </lineage>
</organism>
<dbReference type="InterPro" id="IPR037517">
    <property type="entry name" value="HDAG_dom"/>
</dbReference>
<feature type="region of interest" description="Disordered" evidence="1">
    <location>
        <begin position="266"/>
        <end position="290"/>
    </location>
</feature>
<evidence type="ECO:0000259" key="2">
    <source>
        <dbReference type="PROSITE" id="PS51838"/>
    </source>
</evidence>
<feature type="compositionally biased region" description="Low complexity" evidence="1">
    <location>
        <begin position="383"/>
        <end position="419"/>
    </location>
</feature>
<accession>A0A8T2P3B6</accession>
<feature type="compositionally biased region" description="Low complexity" evidence="1">
    <location>
        <begin position="221"/>
        <end position="235"/>
    </location>
</feature>
<dbReference type="GO" id="GO:0034244">
    <property type="term" value="P:negative regulation of transcription elongation by RNA polymerase II"/>
    <property type="evidence" value="ECO:0007669"/>
    <property type="project" value="TreeGrafter"/>
</dbReference>
<dbReference type="InterPro" id="IPR056557">
    <property type="entry name" value="NELF-A_N"/>
</dbReference>
<dbReference type="Proteomes" id="UP000824540">
    <property type="component" value="Unassembled WGS sequence"/>
</dbReference>
<evidence type="ECO:0000313" key="3">
    <source>
        <dbReference type="EMBL" id="KAG9345821.1"/>
    </source>
</evidence>
<keyword evidence="4" id="KW-1185">Reference proteome</keyword>
<dbReference type="AlphaFoldDB" id="A0A8T2P3B6"/>
<dbReference type="PANTHER" id="PTHR13328">
    <property type="entry name" value="NEGATIVE ELONGATION FACTOR A NELF-A"/>
    <property type="match status" value="1"/>
</dbReference>
<evidence type="ECO:0000313" key="4">
    <source>
        <dbReference type="Proteomes" id="UP000824540"/>
    </source>
</evidence>